<dbReference type="Pfam" id="PF06114">
    <property type="entry name" value="Peptidase_M78"/>
    <property type="match status" value="1"/>
</dbReference>
<sequence>MKIEQNIERLKYLLTLFKMSVEELLPLINEGLAKPITKEQILSPNIELGHLKRIDKIFKKGIHYYLDPKVPDVSKDASIFFRKAKFDVNLSLGARIIVNHFEEFKISLSAIAALSDIKFDRILPVFTLNSNPKEVAAEVRKLISPEAKIKDKDFLTELIKKLAEKNIFVFEFVETWNKKEKANIDGFFLQPNVIVLKRQQTSFKREIFTLAHELGHFLLNEEEIDRIDYQDFANDKLSKIEYWCNEFAFYFLGGEFVKIIETIDHSTAHNDYNIDLIRSISESTHLSRIAIFTKLLLLNKISRANYDHVKAGFEEDFRIKNDELKKKRELDKQNGIISGGSTPLPIKSPLLVSTIQTAFYEGVINEYEFCKKLNIKPDKIDRFLYESSN</sequence>
<accession>A0A316AM65</accession>
<feature type="domain" description="IrrE N-terminal-like" evidence="1">
    <location>
        <begin position="183"/>
        <end position="252"/>
    </location>
</feature>
<dbReference type="InterPro" id="IPR052345">
    <property type="entry name" value="Rad_response_metalloprotease"/>
</dbReference>
<dbReference type="Gene3D" id="1.10.10.2910">
    <property type="match status" value="1"/>
</dbReference>
<dbReference type="Proteomes" id="UP000245880">
    <property type="component" value="Unassembled WGS sequence"/>
</dbReference>
<evidence type="ECO:0000313" key="3">
    <source>
        <dbReference type="Proteomes" id="UP000245880"/>
    </source>
</evidence>
<reference evidence="2 3" key="1">
    <citation type="submission" date="2018-03" db="EMBL/GenBank/DDBJ databases">
        <title>Genomic Encyclopedia of Archaeal and Bacterial Type Strains, Phase II (KMG-II): from individual species to whole genera.</title>
        <authorList>
            <person name="Goeker M."/>
        </authorList>
    </citation>
    <scope>NUCLEOTIDE SEQUENCE [LARGE SCALE GENOMIC DNA]</scope>
    <source>
        <strain evidence="2 3">DSM 100346</strain>
    </source>
</reference>
<comment type="caution">
    <text evidence="2">The sequence shown here is derived from an EMBL/GenBank/DDBJ whole genome shotgun (WGS) entry which is preliminary data.</text>
</comment>
<dbReference type="PANTHER" id="PTHR43236:SF1">
    <property type="entry name" value="BLL7220 PROTEIN"/>
    <property type="match status" value="1"/>
</dbReference>
<dbReference type="PANTHER" id="PTHR43236">
    <property type="entry name" value="ANTITOXIN HIGA1"/>
    <property type="match status" value="1"/>
</dbReference>
<dbReference type="InterPro" id="IPR010359">
    <property type="entry name" value="IrrE_HExxH"/>
</dbReference>
<dbReference type="EMBL" id="QGDT01000003">
    <property type="protein sequence ID" value="PWJ58661.1"/>
    <property type="molecule type" value="Genomic_DNA"/>
</dbReference>
<proteinExistence type="predicted"/>
<evidence type="ECO:0000259" key="1">
    <source>
        <dbReference type="Pfam" id="PF06114"/>
    </source>
</evidence>
<evidence type="ECO:0000313" key="2">
    <source>
        <dbReference type="EMBL" id="PWJ58661.1"/>
    </source>
</evidence>
<keyword evidence="3" id="KW-1185">Reference proteome</keyword>
<dbReference type="AlphaFoldDB" id="A0A316AM65"/>
<protein>
    <submittedName>
        <fullName evidence="2">Zn-dependent peptidase ImmA (M78 family)</fullName>
    </submittedName>
</protein>
<dbReference type="RefSeq" id="WP_211319991.1">
    <property type="nucleotide sequence ID" value="NZ_QGDT01000003.1"/>
</dbReference>
<organism evidence="2 3">
    <name type="scientific">Dyadobacter jejuensis</name>
    <dbReference type="NCBI Taxonomy" id="1082580"/>
    <lineage>
        <taxon>Bacteria</taxon>
        <taxon>Pseudomonadati</taxon>
        <taxon>Bacteroidota</taxon>
        <taxon>Cytophagia</taxon>
        <taxon>Cytophagales</taxon>
        <taxon>Spirosomataceae</taxon>
        <taxon>Dyadobacter</taxon>
    </lineage>
</organism>
<name>A0A316AM65_9BACT</name>
<gene>
    <name evidence="2" type="ORF">CLV98_10326</name>
</gene>